<name>A0A6I1Q7W5_PARAM</name>
<dbReference type="EMBL" id="JACHDD010000004">
    <property type="protein sequence ID" value="MBB5424204.1"/>
    <property type="molecule type" value="Genomic_DNA"/>
</dbReference>
<dbReference type="SMART" id="SM00421">
    <property type="entry name" value="HTH_LUXR"/>
    <property type="match status" value="1"/>
</dbReference>
<dbReference type="Proteomes" id="UP000592780">
    <property type="component" value="Unassembled WGS sequence"/>
</dbReference>
<dbReference type="PANTHER" id="PTHR45566">
    <property type="entry name" value="HTH-TYPE TRANSCRIPTIONAL REGULATOR YHJB-RELATED"/>
    <property type="match status" value="1"/>
</dbReference>
<sequence>MDNLFFRRVLLVEDEGLTRSAMKSLILSSEPTLDIDEAGSYDEAVERLQRDSYDLIFLDYQLGREHTGLELLHWVQQQELSLHVVMLSARDDRETVLDCIKNGAGGFISKASEEGGAVFREALQTILNGRVYLPNSVLGKGGHTPQAPAPSKGIPIDSLNLPPRLAQTLRYVLHGLSNKAIARKMSITENTAKEYISDLLSRFNVSRRTFLIVEMARRGIEIPTAAQASAT</sequence>
<dbReference type="InterPro" id="IPR000792">
    <property type="entry name" value="Tscrpt_reg_LuxR_C"/>
</dbReference>
<dbReference type="SUPFAM" id="SSF46894">
    <property type="entry name" value="C-terminal effector domain of the bipartite response regulators"/>
    <property type="match status" value="1"/>
</dbReference>
<dbReference type="Pfam" id="PF00196">
    <property type="entry name" value="GerE"/>
    <property type="match status" value="1"/>
</dbReference>
<evidence type="ECO:0000313" key="3">
    <source>
        <dbReference type="EMBL" id="MBB5424204.1"/>
    </source>
</evidence>
<dbReference type="InterPro" id="IPR001789">
    <property type="entry name" value="Sig_transdc_resp-reg_receiver"/>
</dbReference>
<organism evidence="3 4">
    <name type="scientific">Paraburkholderia atlantica</name>
    <dbReference type="NCBI Taxonomy" id="2654982"/>
    <lineage>
        <taxon>Bacteria</taxon>
        <taxon>Pseudomonadati</taxon>
        <taxon>Pseudomonadota</taxon>
        <taxon>Betaproteobacteria</taxon>
        <taxon>Burkholderiales</taxon>
        <taxon>Burkholderiaceae</taxon>
        <taxon>Paraburkholderia</taxon>
    </lineage>
</organism>
<dbReference type="Gene3D" id="3.40.50.2300">
    <property type="match status" value="1"/>
</dbReference>
<dbReference type="Pfam" id="PF00072">
    <property type="entry name" value="Response_reg"/>
    <property type="match status" value="1"/>
</dbReference>
<keyword evidence="4" id="KW-1185">Reference proteome</keyword>
<keyword evidence="2 3" id="KW-0238">DNA-binding</keyword>
<dbReference type="SUPFAM" id="SSF52172">
    <property type="entry name" value="CheY-like"/>
    <property type="match status" value="1"/>
</dbReference>
<dbReference type="PROSITE" id="PS50043">
    <property type="entry name" value="HTH_LUXR_2"/>
    <property type="match status" value="1"/>
</dbReference>
<protein>
    <submittedName>
        <fullName evidence="3">DNA-binding NarL/FixJ family response regulator</fullName>
    </submittedName>
</protein>
<dbReference type="Gene3D" id="1.10.10.10">
    <property type="entry name" value="Winged helix-like DNA-binding domain superfamily/Winged helix DNA-binding domain"/>
    <property type="match status" value="1"/>
</dbReference>
<comment type="caution">
    <text evidence="3">The sequence shown here is derived from an EMBL/GenBank/DDBJ whole genome shotgun (WGS) entry which is preliminary data.</text>
</comment>
<evidence type="ECO:0000256" key="1">
    <source>
        <dbReference type="ARBA" id="ARBA00022553"/>
    </source>
</evidence>
<dbReference type="PANTHER" id="PTHR45566:SF1">
    <property type="entry name" value="HTH-TYPE TRANSCRIPTIONAL REGULATOR YHJB-RELATED"/>
    <property type="match status" value="1"/>
</dbReference>
<dbReference type="GO" id="GO:0000160">
    <property type="term" value="P:phosphorelay signal transduction system"/>
    <property type="evidence" value="ECO:0007669"/>
    <property type="project" value="InterPro"/>
</dbReference>
<dbReference type="OrthoDB" id="9808843at2"/>
<dbReference type="InterPro" id="IPR058245">
    <property type="entry name" value="NreC/VraR/RcsB-like_REC"/>
</dbReference>
<dbReference type="InterPro" id="IPR016032">
    <property type="entry name" value="Sig_transdc_resp-reg_C-effctor"/>
</dbReference>
<dbReference type="CDD" id="cd06170">
    <property type="entry name" value="LuxR_C_like"/>
    <property type="match status" value="1"/>
</dbReference>
<dbReference type="PROSITE" id="PS50110">
    <property type="entry name" value="RESPONSE_REGULATORY"/>
    <property type="match status" value="1"/>
</dbReference>
<reference evidence="3 4" key="1">
    <citation type="submission" date="2020-08" db="EMBL/GenBank/DDBJ databases">
        <title>Genomic Encyclopedia of Type Strains, Phase IV (KMG-V): Genome sequencing to study the core and pangenomes of soil and plant-associated prokaryotes.</title>
        <authorList>
            <person name="Whitman W."/>
        </authorList>
    </citation>
    <scope>NUCLEOTIDE SEQUENCE [LARGE SCALE GENOMIC DNA]</scope>
    <source>
        <strain evidence="3 4">JPY158</strain>
    </source>
</reference>
<evidence type="ECO:0000256" key="2">
    <source>
        <dbReference type="ARBA" id="ARBA00023125"/>
    </source>
</evidence>
<dbReference type="GO" id="GO:0003677">
    <property type="term" value="F:DNA binding"/>
    <property type="evidence" value="ECO:0007669"/>
    <property type="project" value="UniProtKB-KW"/>
</dbReference>
<dbReference type="SMART" id="SM00448">
    <property type="entry name" value="REC"/>
    <property type="match status" value="1"/>
</dbReference>
<proteinExistence type="predicted"/>
<dbReference type="PRINTS" id="PR00038">
    <property type="entry name" value="HTHLUXR"/>
</dbReference>
<dbReference type="InterPro" id="IPR036388">
    <property type="entry name" value="WH-like_DNA-bd_sf"/>
</dbReference>
<keyword evidence="1" id="KW-0597">Phosphoprotein</keyword>
<dbReference type="GO" id="GO:0006355">
    <property type="term" value="P:regulation of DNA-templated transcription"/>
    <property type="evidence" value="ECO:0007669"/>
    <property type="project" value="InterPro"/>
</dbReference>
<dbReference type="RefSeq" id="WP_018432394.1">
    <property type="nucleotide sequence ID" value="NZ_JACHDD010000004.1"/>
</dbReference>
<dbReference type="InterPro" id="IPR011006">
    <property type="entry name" value="CheY-like_superfamily"/>
</dbReference>
<dbReference type="AlphaFoldDB" id="A0A6I1Q7W5"/>
<evidence type="ECO:0000313" key="4">
    <source>
        <dbReference type="Proteomes" id="UP000592780"/>
    </source>
</evidence>
<dbReference type="InterPro" id="IPR051015">
    <property type="entry name" value="EvgA-like"/>
</dbReference>
<accession>A0A6I1Q7W5</accession>
<dbReference type="CDD" id="cd17535">
    <property type="entry name" value="REC_NarL-like"/>
    <property type="match status" value="1"/>
</dbReference>
<gene>
    <name evidence="3" type="ORF">HDG40_002349</name>
</gene>